<dbReference type="PANTHER" id="PTHR15020">
    <property type="entry name" value="FLAVIN REDUCTASE-RELATED"/>
    <property type="match status" value="1"/>
</dbReference>
<dbReference type="OrthoDB" id="9803892at2"/>
<accession>A0A317T7E4</accession>
<reference evidence="3" key="1">
    <citation type="submission" date="2017-10" db="EMBL/GenBank/DDBJ databases">
        <authorList>
            <person name="Gaisin V.A."/>
            <person name="Rysina M.S."/>
            <person name="Grouzdev D.S."/>
        </authorList>
    </citation>
    <scope>NUCLEOTIDE SEQUENCE [LARGE SCALE GENOMIC DNA]</scope>
    <source>
        <strain evidence="3">V1</strain>
    </source>
</reference>
<dbReference type="EMBL" id="PDNZ01000003">
    <property type="protein sequence ID" value="PWW82475.1"/>
    <property type="molecule type" value="Genomic_DNA"/>
</dbReference>
<dbReference type="SUPFAM" id="SSF51735">
    <property type="entry name" value="NAD(P)-binding Rossmann-fold domains"/>
    <property type="match status" value="1"/>
</dbReference>
<dbReference type="RefSeq" id="WP_110022949.1">
    <property type="nucleotide sequence ID" value="NZ_PDNZ01000003.1"/>
</dbReference>
<feature type="domain" description="NAD(P)-binding" evidence="1">
    <location>
        <begin position="15"/>
        <end position="198"/>
    </location>
</feature>
<evidence type="ECO:0000313" key="3">
    <source>
        <dbReference type="Proteomes" id="UP000246278"/>
    </source>
</evidence>
<comment type="caution">
    <text evidence="2">The sequence shown here is derived from an EMBL/GenBank/DDBJ whole genome shotgun (WGS) entry which is preliminary data.</text>
</comment>
<proteinExistence type="predicted"/>
<dbReference type="InterPro" id="IPR016040">
    <property type="entry name" value="NAD(P)-bd_dom"/>
</dbReference>
<dbReference type="AlphaFoldDB" id="A0A317T7E4"/>
<sequence>MTDTAKYKGKVLVAGATGKTGRWVVSRLQHYGIPVRVLARSLEKAKALGDVDVVEGKIQNDDDVAKAVEGCTGVISALGSSEVFGEASPGEVDRDGVIRLVDKAALAGVKHFGLVSSMAVTRWYHPLNLFAGVLSKKFQAEEHLRDVFGKEGRSYTVVRPGGLRDGEPLMHDLHVEQGDKLWSGWMNRSDVAEMLVVSLWTEKARNKTFEVIMEGEDEHRQDSLEKYYDRLAS</sequence>
<evidence type="ECO:0000313" key="2">
    <source>
        <dbReference type="EMBL" id="PWW82475.1"/>
    </source>
</evidence>
<protein>
    <submittedName>
        <fullName evidence="2">NAD-dependent epimerase</fullName>
    </submittedName>
</protein>
<gene>
    <name evidence="2" type="ORF">CR164_05660</name>
</gene>
<dbReference type="CDD" id="cd05243">
    <property type="entry name" value="SDR_a5"/>
    <property type="match status" value="1"/>
</dbReference>
<dbReference type="Gene3D" id="3.40.50.720">
    <property type="entry name" value="NAD(P)-binding Rossmann-like Domain"/>
    <property type="match status" value="1"/>
</dbReference>
<keyword evidence="3" id="KW-1185">Reference proteome</keyword>
<dbReference type="Pfam" id="PF13460">
    <property type="entry name" value="NAD_binding_10"/>
    <property type="match status" value="1"/>
</dbReference>
<dbReference type="PANTHER" id="PTHR15020:SF50">
    <property type="entry name" value="UPF0659 PROTEIN YMR090W"/>
    <property type="match status" value="1"/>
</dbReference>
<organism evidence="2 3">
    <name type="scientific">Prosthecochloris marina</name>
    <dbReference type="NCBI Taxonomy" id="2017681"/>
    <lineage>
        <taxon>Bacteria</taxon>
        <taxon>Pseudomonadati</taxon>
        <taxon>Chlorobiota</taxon>
        <taxon>Chlorobiia</taxon>
        <taxon>Chlorobiales</taxon>
        <taxon>Chlorobiaceae</taxon>
        <taxon>Prosthecochloris</taxon>
    </lineage>
</organism>
<name>A0A317T7E4_9CHLB</name>
<dbReference type="InterPro" id="IPR036291">
    <property type="entry name" value="NAD(P)-bd_dom_sf"/>
</dbReference>
<evidence type="ECO:0000259" key="1">
    <source>
        <dbReference type="Pfam" id="PF13460"/>
    </source>
</evidence>
<dbReference type="Proteomes" id="UP000246278">
    <property type="component" value="Unassembled WGS sequence"/>
</dbReference>